<evidence type="ECO:0000313" key="3">
    <source>
        <dbReference type="Proteomes" id="UP001152523"/>
    </source>
</evidence>
<evidence type="ECO:0000313" key="2">
    <source>
        <dbReference type="EMBL" id="CAH9108690.1"/>
    </source>
</evidence>
<reference evidence="2" key="1">
    <citation type="submission" date="2022-07" db="EMBL/GenBank/DDBJ databases">
        <authorList>
            <person name="Macas J."/>
            <person name="Novak P."/>
            <person name="Neumann P."/>
        </authorList>
    </citation>
    <scope>NUCLEOTIDE SEQUENCE</scope>
</reference>
<feature type="region of interest" description="Disordered" evidence="1">
    <location>
        <begin position="39"/>
        <end position="67"/>
    </location>
</feature>
<sequence>MIIVGRYYTRELIIIFLRLYYIIDNAQKAFRILPCLREEQVSSSGSSSKHKSPPQASSGKEKDEHKTLKIRSYTLLQSRKLCGQLITNRKGKSSFQIEFQKRRASQPMIWKYLGTKNCR</sequence>
<dbReference type="Proteomes" id="UP001152523">
    <property type="component" value="Unassembled WGS sequence"/>
</dbReference>
<evidence type="ECO:0000256" key="1">
    <source>
        <dbReference type="SAM" id="MobiDB-lite"/>
    </source>
</evidence>
<keyword evidence="3" id="KW-1185">Reference proteome</keyword>
<dbReference type="AlphaFoldDB" id="A0AAV0DTF8"/>
<gene>
    <name evidence="2" type="ORF">CEPIT_LOCUS18450</name>
</gene>
<accession>A0AAV0DTF8</accession>
<proteinExistence type="predicted"/>
<organism evidence="2 3">
    <name type="scientific">Cuscuta epithymum</name>
    <dbReference type="NCBI Taxonomy" id="186058"/>
    <lineage>
        <taxon>Eukaryota</taxon>
        <taxon>Viridiplantae</taxon>
        <taxon>Streptophyta</taxon>
        <taxon>Embryophyta</taxon>
        <taxon>Tracheophyta</taxon>
        <taxon>Spermatophyta</taxon>
        <taxon>Magnoliopsida</taxon>
        <taxon>eudicotyledons</taxon>
        <taxon>Gunneridae</taxon>
        <taxon>Pentapetalae</taxon>
        <taxon>asterids</taxon>
        <taxon>lamiids</taxon>
        <taxon>Solanales</taxon>
        <taxon>Convolvulaceae</taxon>
        <taxon>Cuscuteae</taxon>
        <taxon>Cuscuta</taxon>
        <taxon>Cuscuta subgen. Cuscuta</taxon>
    </lineage>
</organism>
<name>A0AAV0DTF8_9ASTE</name>
<protein>
    <submittedName>
        <fullName evidence="2">Uncharacterized protein</fullName>
    </submittedName>
</protein>
<dbReference type="EMBL" id="CAMAPF010000148">
    <property type="protein sequence ID" value="CAH9108690.1"/>
    <property type="molecule type" value="Genomic_DNA"/>
</dbReference>
<comment type="caution">
    <text evidence="2">The sequence shown here is derived from an EMBL/GenBank/DDBJ whole genome shotgun (WGS) entry which is preliminary data.</text>
</comment>